<keyword evidence="6" id="KW-0472">Membrane</keyword>
<dbReference type="AlphaFoldDB" id="A0A0H4PMP6"/>
<keyword evidence="4" id="KW-0808">Transferase</keyword>
<dbReference type="InterPro" id="IPR035965">
    <property type="entry name" value="PAS-like_dom_sf"/>
</dbReference>
<organism evidence="10 11">
    <name type="scientific">Cyclobacterium amurskyense</name>
    <dbReference type="NCBI Taxonomy" id="320787"/>
    <lineage>
        <taxon>Bacteria</taxon>
        <taxon>Pseudomonadati</taxon>
        <taxon>Bacteroidota</taxon>
        <taxon>Cytophagia</taxon>
        <taxon>Cytophagales</taxon>
        <taxon>Cyclobacteriaceae</taxon>
        <taxon>Cyclobacterium</taxon>
    </lineage>
</organism>
<dbReference type="Pfam" id="PF13426">
    <property type="entry name" value="PAS_9"/>
    <property type="match status" value="1"/>
</dbReference>
<feature type="domain" description="Histidine kinase" evidence="7">
    <location>
        <begin position="427"/>
        <end position="640"/>
    </location>
</feature>
<evidence type="ECO:0000259" key="8">
    <source>
        <dbReference type="PROSITE" id="PS50112"/>
    </source>
</evidence>
<dbReference type="PANTHER" id="PTHR43304">
    <property type="entry name" value="PHYTOCHROME-LIKE PROTEIN CPH1"/>
    <property type="match status" value="1"/>
</dbReference>
<dbReference type="EMBL" id="CP012040">
    <property type="protein sequence ID" value="AKP49532.1"/>
    <property type="molecule type" value="Genomic_DNA"/>
</dbReference>
<feature type="domain" description="PAC" evidence="9">
    <location>
        <begin position="356"/>
        <end position="413"/>
    </location>
</feature>
<dbReference type="SMART" id="SM00388">
    <property type="entry name" value="HisKA"/>
    <property type="match status" value="1"/>
</dbReference>
<gene>
    <name evidence="10" type="ORF">CA2015_0044</name>
</gene>
<evidence type="ECO:0000256" key="1">
    <source>
        <dbReference type="ARBA" id="ARBA00000085"/>
    </source>
</evidence>
<dbReference type="PATRIC" id="fig|320787.5.peg.47"/>
<dbReference type="PROSITE" id="PS50112">
    <property type="entry name" value="PAS"/>
    <property type="match status" value="1"/>
</dbReference>
<keyword evidence="3" id="KW-0597">Phosphoprotein</keyword>
<dbReference type="STRING" id="320787.CA2015_0044"/>
<evidence type="ECO:0000259" key="9">
    <source>
        <dbReference type="PROSITE" id="PS50113"/>
    </source>
</evidence>
<dbReference type="Gene3D" id="3.30.565.10">
    <property type="entry name" value="Histidine kinase-like ATPase, C-terminal domain"/>
    <property type="match status" value="1"/>
</dbReference>
<dbReference type="Proteomes" id="UP000036520">
    <property type="component" value="Chromosome"/>
</dbReference>
<dbReference type="InterPro" id="IPR001610">
    <property type="entry name" value="PAC"/>
</dbReference>
<dbReference type="InterPro" id="IPR000700">
    <property type="entry name" value="PAS-assoc_C"/>
</dbReference>
<protein>
    <recommendedName>
        <fullName evidence="2">histidine kinase</fullName>
        <ecNumber evidence="2">2.7.13.3</ecNumber>
    </recommendedName>
</protein>
<keyword evidence="5 10" id="KW-0418">Kinase</keyword>
<evidence type="ECO:0000256" key="4">
    <source>
        <dbReference type="ARBA" id="ARBA00022679"/>
    </source>
</evidence>
<feature type="domain" description="PAS" evidence="8">
    <location>
        <begin position="305"/>
        <end position="346"/>
    </location>
</feature>
<dbReference type="CDD" id="cd00130">
    <property type="entry name" value="PAS"/>
    <property type="match status" value="1"/>
</dbReference>
<feature type="transmembrane region" description="Helical" evidence="6">
    <location>
        <begin position="145"/>
        <end position="166"/>
    </location>
</feature>
<dbReference type="SUPFAM" id="SSF55785">
    <property type="entry name" value="PYP-like sensor domain (PAS domain)"/>
    <property type="match status" value="1"/>
</dbReference>
<dbReference type="SMART" id="SM00387">
    <property type="entry name" value="HATPase_c"/>
    <property type="match status" value="1"/>
</dbReference>
<dbReference type="PROSITE" id="PS50109">
    <property type="entry name" value="HIS_KIN"/>
    <property type="match status" value="1"/>
</dbReference>
<dbReference type="SMART" id="SM00086">
    <property type="entry name" value="PAC"/>
    <property type="match status" value="1"/>
</dbReference>
<dbReference type="CDD" id="cd00082">
    <property type="entry name" value="HisKA"/>
    <property type="match status" value="1"/>
</dbReference>
<evidence type="ECO:0000256" key="5">
    <source>
        <dbReference type="ARBA" id="ARBA00022777"/>
    </source>
</evidence>
<feature type="transmembrane region" description="Helical" evidence="6">
    <location>
        <begin position="79"/>
        <end position="102"/>
    </location>
</feature>
<evidence type="ECO:0000256" key="6">
    <source>
        <dbReference type="SAM" id="Phobius"/>
    </source>
</evidence>
<dbReference type="Pfam" id="PF02518">
    <property type="entry name" value="HATPase_c"/>
    <property type="match status" value="1"/>
</dbReference>
<dbReference type="InterPro" id="IPR036097">
    <property type="entry name" value="HisK_dim/P_sf"/>
</dbReference>
<evidence type="ECO:0000313" key="10">
    <source>
        <dbReference type="EMBL" id="AKP49532.1"/>
    </source>
</evidence>
<proteinExistence type="predicted"/>
<dbReference type="FunFam" id="3.30.565.10:FF:000006">
    <property type="entry name" value="Sensor histidine kinase WalK"/>
    <property type="match status" value="1"/>
</dbReference>
<dbReference type="KEGG" id="camu:CA2015_0044"/>
<keyword evidence="6" id="KW-1133">Transmembrane helix</keyword>
<evidence type="ECO:0000256" key="3">
    <source>
        <dbReference type="ARBA" id="ARBA00022553"/>
    </source>
</evidence>
<feature type="transmembrane region" description="Helical" evidence="6">
    <location>
        <begin position="172"/>
        <end position="192"/>
    </location>
</feature>
<accession>A0A0H4PMP6</accession>
<comment type="catalytic activity">
    <reaction evidence="1">
        <text>ATP + protein L-histidine = ADP + protein N-phospho-L-histidine.</text>
        <dbReference type="EC" id="2.7.13.3"/>
    </reaction>
</comment>
<dbReference type="Pfam" id="PF00512">
    <property type="entry name" value="HisKA"/>
    <property type="match status" value="1"/>
</dbReference>
<dbReference type="InterPro" id="IPR000014">
    <property type="entry name" value="PAS"/>
</dbReference>
<dbReference type="InterPro" id="IPR036890">
    <property type="entry name" value="HATPase_C_sf"/>
</dbReference>
<name>A0A0H4PMP6_9BACT</name>
<feature type="transmembrane region" description="Helical" evidence="6">
    <location>
        <begin position="248"/>
        <end position="269"/>
    </location>
</feature>
<keyword evidence="11" id="KW-1185">Reference proteome</keyword>
<keyword evidence="6" id="KW-0812">Transmembrane</keyword>
<dbReference type="InterPro" id="IPR004358">
    <property type="entry name" value="Sig_transdc_His_kin-like_C"/>
</dbReference>
<dbReference type="Gene3D" id="3.30.450.20">
    <property type="entry name" value="PAS domain"/>
    <property type="match status" value="1"/>
</dbReference>
<dbReference type="InterPro" id="IPR052162">
    <property type="entry name" value="Sensor_kinase/Photoreceptor"/>
</dbReference>
<dbReference type="PROSITE" id="PS50113">
    <property type="entry name" value="PAC"/>
    <property type="match status" value="1"/>
</dbReference>
<feature type="transmembrane region" description="Helical" evidence="6">
    <location>
        <begin position="213"/>
        <end position="236"/>
    </location>
</feature>
<reference evidence="10 11" key="1">
    <citation type="submission" date="2015-07" db="EMBL/GenBank/DDBJ databases">
        <authorList>
            <person name="Kim K.M."/>
        </authorList>
    </citation>
    <scope>NUCLEOTIDE SEQUENCE [LARGE SCALE GENOMIC DNA]</scope>
    <source>
        <strain evidence="10 11">KCTC 12363</strain>
    </source>
</reference>
<feature type="transmembrane region" description="Helical" evidence="6">
    <location>
        <begin position="50"/>
        <end position="67"/>
    </location>
</feature>
<dbReference type="NCBIfam" id="TIGR00229">
    <property type="entry name" value="sensory_box"/>
    <property type="match status" value="1"/>
</dbReference>
<sequence length="641" mass="72483">MITKINARKAKNLKNIGLITLAFSTTIILLWILGLNSISGLILGGPPMDLITAFSFFLLSLGILASQRRSFFFIFLNRAAIIGVLIISLITILDVFLANSAISLGNFVKVSGSMTVATALSFLLMGGAVWAIYSKSEQIKLITQFILFAILLLNTASAIIFVLNIPGDSASFLIPIPFFTSLLFFWLSAILSHKNAPQEFNDLLFGNYAGSKLLKVVAPYNFFMIVVMTFTLLYLINNNVVGLNSGVIIYAVIAVFVSVSYVFVVGIQFNKKEQEKEKFERAFHASTKEIQQYKEALDSSFLVDITDVNGKIISVNDKFCEVSKYDRNELIGKKHSVNKSGYHPEDFFKELWATIKSGEIWLGGIKNKTKDGKFYWAHTAIVPFKNERNEIYQFLTIRQDITQHTQMAVQFESLKQRNKELEQFTYIASHDLQEPLRTVRSIIDILNDEYSSKLDEDARLSFEFMIEATDRMSELIKGLLDYSRIGRTKKIKIVDSNEIIQEIIIDLTTVIKGEKAVVTSDKLPLLKAYKIELRLLFQNLISNAIKFQKPGTCPKVHVSVQDSLDYWRFSVKDNGIGIPEKNKQDVFAIFKRLNKRSNYEGTGIGLAHCEKIVHMHGGEIWVDSIENEGSTFYFTILKNLI</sequence>
<dbReference type="Gene3D" id="1.10.287.130">
    <property type="match status" value="1"/>
</dbReference>
<feature type="transmembrane region" description="Helical" evidence="6">
    <location>
        <begin position="114"/>
        <end position="133"/>
    </location>
</feature>
<dbReference type="PANTHER" id="PTHR43304:SF1">
    <property type="entry name" value="PAC DOMAIN-CONTAINING PROTEIN"/>
    <property type="match status" value="1"/>
</dbReference>
<dbReference type="PRINTS" id="PR00344">
    <property type="entry name" value="BCTRLSENSOR"/>
</dbReference>
<evidence type="ECO:0000256" key="2">
    <source>
        <dbReference type="ARBA" id="ARBA00012438"/>
    </source>
</evidence>
<evidence type="ECO:0000313" key="11">
    <source>
        <dbReference type="Proteomes" id="UP000036520"/>
    </source>
</evidence>
<evidence type="ECO:0000259" key="7">
    <source>
        <dbReference type="PROSITE" id="PS50109"/>
    </source>
</evidence>
<dbReference type="GO" id="GO:0000155">
    <property type="term" value="F:phosphorelay sensor kinase activity"/>
    <property type="evidence" value="ECO:0007669"/>
    <property type="project" value="InterPro"/>
</dbReference>
<dbReference type="OrthoDB" id="9766459at2"/>
<feature type="transmembrane region" description="Helical" evidence="6">
    <location>
        <begin position="21"/>
        <end position="44"/>
    </location>
</feature>
<dbReference type="InterPro" id="IPR005467">
    <property type="entry name" value="His_kinase_dom"/>
</dbReference>
<dbReference type="InterPro" id="IPR003594">
    <property type="entry name" value="HATPase_dom"/>
</dbReference>
<dbReference type="EC" id="2.7.13.3" evidence="2"/>
<dbReference type="SUPFAM" id="SSF55874">
    <property type="entry name" value="ATPase domain of HSP90 chaperone/DNA topoisomerase II/histidine kinase"/>
    <property type="match status" value="1"/>
</dbReference>
<dbReference type="InterPro" id="IPR003661">
    <property type="entry name" value="HisK_dim/P_dom"/>
</dbReference>
<dbReference type="SUPFAM" id="SSF47384">
    <property type="entry name" value="Homodimeric domain of signal transducing histidine kinase"/>
    <property type="match status" value="1"/>
</dbReference>
<dbReference type="RefSeq" id="WP_048640067.1">
    <property type="nucleotide sequence ID" value="NZ_CP012040.1"/>
</dbReference>